<dbReference type="EMBL" id="SOQW01000003">
    <property type="protein sequence ID" value="TDX91578.1"/>
    <property type="molecule type" value="Genomic_DNA"/>
</dbReference>
<protein>
    <submittedName>
        <fullName evidence="2">Uncharacterized protein (DUF885 family)</fullName>
    </submittedName>
</protein>
<keyword evidence="1" id="KW-0472">Membrane</keyword>
<proteinExistence type="predicted"/>
<sequence length="644" mass="73918">MLNVFNKDKKLIESEKYFEKIIFKISSTDPLVILILLTFVILKILKMKNILSKSIVGIGLAISLVSCKKSDSPLTKVTPTNLDSIASNYYEQYLKLYPLDATSQGDTRYNDQLPINIDKDFISGEIAFYNSVQKQLEQVDYKGLSDEDKVVYDVLDYTLKDKIEAYAYHPEYIPFTQFGGLPLTFPLYGSGQGSQPFKTAKDYDDWLKRMEKFPEWMDAAIENFREGINNKVVLPKKLVIKMIPQMKSEEITTPDFEKNIFYGPIKNFPKDFTLDQKDKYTTLYKEAISKKIIPAYTKMGNFLQTEYLPKARETDGYNSLPKGNDIYKYYVKSWTTTNKSPEEINKIGLQQVAMLRSEMEKVKQQVGFTGTLEEFINFVKTDPKAMPYKTSKEVLDGFNGILAKITPKLKTMFSVTPKTKFEIRQTEKFREASASAEYIQGTPDGKRPGIFYVPLPDPSKFNVTSGMESLFLHEAIPGHHYQVSLQQENTKLPKFMRFGWFGAYGEGWAHYCETLGPEFGLYTDPYQKMGYLSDQMLRAVRLVVDTGLHTGKMTREEAIKYFLSNISYDEAGATAEVERYMAMPGQALGYKIGSLRIRELRDQYQKQLGNKFSLASFHDEVLSQGCLPLDVLNRKMELWAKKQK</sequence>
<keyword evidence="1" id="KW-0812">Transmembrane</keyword>
<name>A0ABY2FT10_9FLAO</name>
<dbReference type="Pfam" id="PF05960">
    <property type="entry name" value="DUF885"/>
    <property type="match status" value="1"/>
</dbReference>
<feature type="transmembrane region" description="Helical" evidence="1">
    <location>
        <begin position="21"/>
        <end position="44"/>
    </location>
</feature>
<dbReference type="Proteomes" id="UP000295709">
    <property type="component" value="Unassembled WGS sequence"/>
</dbReference>
<reference evidence="2 3" key="1">
    <citation type="submission" date="2019-03" db="EMBL/GenBank/DDBJ databases">
        <title>Genomic Encyclopedia of Archaeal and Bacterial Type Strains, Phase II (KMG-II): from individual species to whole genera.</title>
        <authorList>
            <person name="Goeker M."/>
        </authorList>
    </citation>
    <scope>NUCLEOTIDE SEQUENCE [LARGE SCALE GENOMIC DNA]</scope>
    <source>
        <strain evidence="2 3">DSM 15235</strain>
    </source>
</reference>
<evidence type="ECO:0000256" key="1">
    <source>
        <dbReference type="SAM" id="Phobius"/>
    </source>
</evidence>
<gene>
    <name evidence="2" type="ORF">BCF50_2716</name>
</gene>
<evidence type="ECO:0000313" key="3">
    <source>
        <dbReference type="Proteomes" id="UP000295709"/>
    </source>
</evidence>
<accession>A0ABY2FT10</accession>
<keyword evidence="1" id="KW-1133">Transmembrane helix</keyword>
<dbReference type="PANTHER" id="PTHR33361">
    <property type="entry name" value="GLR0591 PROTEIN"/>
    <property type="match status" value="1"/>
</dbReference>
<keyword evidence="3" id="KW-1185">Reference proteome</keyword>
<comment type="caution">
    <text evidence="2">The sequence shown here is derived from an EMBL/GenBank/DDBJ whole genome shotgun (WGS) entry which is preliminary data.</text>
</comment>
<dbReference type="PANTHER" id="PTHR33361:SF16">
    <property type="entry name" value="DUF885 DOMAIN-CONTAINING PROTEIN"/>
    <property type="match status" value="1"/>
</dbReference>
<organism evidence="2 3">
    <name type="scientific">Chryseobacterium daecheongense</name>
    <dbReference type="NCBI Taxonomy" id="192389"/>
    <lineage>
        <taxon>Bacteria</taxon>
        <taxon>Pseudomonadati</taxon>
        <taxon>Bacteroidota</taxon>
        <taxon>Flavobacteriia</taxon>
        <taxon>Flavobacteriales</taxon>
        <taxon>Weeksellaceae</taxon>
        <taxon>Chryseobacterium group</taxon>
        <taxon>Chryseobacterium</taxon>
    </lineage>
</organism>
<evidence type="ECO:0000313" key="2">
    <source>
        <dbReference type="EMBL" id="TDX91578.1"/>
    </source>
</evidence>
<dbReference type="InterPro" id="IPR010281">
    <property type="entry name" value="DUF885"/>
</dbReference>